<feature type="non-terminal residue" evidence="1">
    <location>
        <position position="1"/>
    </location>
</feature>
<evidence type="ECO:0000313" key="1">
    <source>
        <dbReference type="EMBL" id="PNX63483.1"/>
    </source>
</evidence>
<accession>A0A2K3KB31</accession>
<evidence type="ECO:0000313" key="2">
    <source>
        <dbReference type="Proteomes" id="UP000236291"/>
    </source>
</evidence>
<comment type="caution">
    <text evidence="1">The sequence shown here is derived from an EMBL/GenBank/DDBJ whole genome shotgun (WGS) entry which is preliminary data.</text>
</comment>
<sequence>NSFCVSNNHFLRFPLIVAAAARAAFGISTHGIVQNDLRWRGPEETRVAPRRCGGWKKRN</sequence>
<reference evidence="1 2" key="1">
    <citation type="journal article" date="2014" name="Am. J. Bot.">
        <title>Genome assembly and annotation for red clover (Trifolium pratense; Fabaceae).</title>
        <authorList>
            <person name="Istvanek J."/>
            <person name="Jaros M."/>
            <person name="Krenek A."/>
            <person name="Repkova J."/>
        </authorList>
    </citation>
    <scope>NUCLEOTIDE SEQUENCE [LARGE SCALE GENOMIC DNA]</scope>
    <source>
        <strain evidence="2">cv. Tatra</strain>
        <tissue evidence="1">Young leaves</tissue>
    </source>
</reference>
<proteinExistence type="predicted"/>
<name>A0A2K3KB31_TRIPR</name>
<protein>
    <submittedName>
        <fullName evidence="1">Uncharacterized protein</fullName>
    </submittedName>
</protein>
<organism evidence="1 2">
    <name type="scientific">Trifolium pratense</name>
    <name type="common">Red clover</name>
    <dbReference type="NCBI Taxonomy" id="57577"/>
    <lineage>
        <taxon>Eukaryota</taxon>
        <taxon>Viridiplantae</taxon>
        <taxon>Streptophyta</taxon>
        <taxon>Embryophyta</taxon>
        <taxon>Tracheophyta</taxon>
        <taxon>Spermatophyta</taxon>
        <taxon>Magnoliopsida</taxon>
        <taxon>eudicotyledons</taxon>
        <taxon>Gunneridae</taxon>
        <taxon>Pentapetalae</taxon>
        <taxon>rosids</taxon>
        <taxon>fabids</taxon>
        <taxon>Fabales</taxon>
        <taxon>Fabaceae</taxon>
        <taxon>Papilionoideae</taxon>
        <taxon>50 kb inversion clade</taxon>
        <taxon>NPAAA clade</taxon>
        <taxon>Hologalegina</taxon>
        <taxon>IRL clade</taxon>
        <taxon>Trifolieae</taxon>
        <taxon>Trifolium</taxon>
    </lineage>
</organism>
<reference evidence="1 2" key="2">
    <citation type="journal article" date="2017" name="Front. Plant Sci.">
        <title>Gene Classification and Mining of Molecular Markers Useful in Red Clover (Trifolium pratense) Breeding.</title>
        <authorList>
            <person name="Istvanek J."/>
            <person name="Dluhosova J."/>
            <person name="Dluhos P."/>
            <person name="Patkova L."/>
            <person name="Nedelnik J."/>
            <person name="Repkova J."/>
        </authorList>
    </citation>
    <scope>NUCLEOTIDE SEQUENCE [LARGE SCALE GENOMIC DNA]</scope>
    <source>
        <strain evidence="2">cv. Tatra</strain>
        <tissue evidence="1">Young leaves</tissue>
    </source>
</reference>
<dbReference type="AlphaFoldDB" id="A0A2K3KB31"/>
<dbReference type="EMBL" id="ASHM01155788">
    <property type="protein sequence ID" value="PNX63483.1"/>
    <property type="molecule type" value="Genomic_DNA"/>
</dbReference>
<gene>
    <name evidence="1" type="ORF">L195_g061652</name>
</gene>
<dbReference type="Proteomes" id="UP000236291">
    <property type="component" value="Unassembled WGS sequence"/>
</dbReference>